<sequence length="311" mass="36002">MSKSKPAPVKAKPLFYPFDHTPPSAEACLDAVYEAFDHYTIAAPFCRQCFEPEQERVMLLSRDTRRADAKVFDMIYFEHPNCSGGPDTFWHWLPRGLELSFFGDLGSAPFPQQMIRVGLAALPEQELHALRRLFCRIALNWLQNFDYAPLGVQAEMDDAGLPFWHRQSITVDIFVILIMLRTEPSDVLKVFLDSDRNEAWSVVWELFQQGSFFIEKESYYALDDKADEEPMREAVATLHRRTRTEVFQLVDRPFLLKKWMAASESNSYLADDLADLEALYNVYHNSQTDEERAEDERLMRIGFKLDPPPSS</sequence>
<accession>A0A6A8A9L0</accession>
<reference evidence="1 2" key="1">
    <citation type="submission" date="2019-11" db="EMBL/GenBank/DDBJ databases">
        <title>Genome analysis of Rhizobacterium cereale a novel genus and species isolated from maize roots in North Spain.</title>
        <authorList>
            <person name="Menendez E."/>
            <person name="Flores-Felix J.D."/>
            <person name="Ramirez-Bahena M.-H."/>
            <person name="Igual J.M."/>
            <person name="Garcia-Fraile P."/>
            <person name="Peix A."/>
            <person name="Velazquez E."/>
        </authorList>
    </citation>
    <scope>NUCLEOTIDE SEQUENCE [LARGE SCALE GENOMIC DNA]</scope>
    <source>
        <strain evidence="1 2">RZME27</strain>
    </source>
</reference>
<evidence type="ECO:0000313" key="2">
    <source>
        <dbReference type="Proteomes" id="UP000435138"/>
    </source>
</evidence>
<dbReference type="EMBL" id="WIXI01000033">
    <property type="protein sequence ID" value="MQY45491.1"/>
    <property type="molecule type" value="Genomic_DNA"/>
</dbReference>
<dbReference type="Proteomes" id="UP000435138">
    <property type="component" value="Unassembled WGS sequence"/>
</dbReference>
<name>A0A6A8A9L0_9HYPH</name>
<dbReference type="RefSeq" id="WP_153353018.1">
    <property type="nucleotide sequence ID" value="NZ_JAYKOO010000003.1"/>
</dbReference>
<gene>
    <name evidence="1" type="ORF">GAO09_05370</name>
</gene>
<keyword evidence="2" id="KW-1185">Reference proteome</keyword>
<comment type="caution">
    <text evidence="1">The sequence shown here is derived from an EMBL/GenBank/DDBJ whole genome shotgun (WGS) entry which is preliminary data.</text>
</comment>
<organism evidence="1 2">
    <name type="scientific">Endobacterium cereale</name>
    <dbReference type="NCBI Taxonomy" id="2663029"/>
    <lineage>
        <taxon>Bacteria</taxon>
        <taxon>Pseudomonadati</taxon>
        <taxon>Pseudomonadota</taxon>
        <taxon>Alphaproteobacteria</taxon>
        <taxon>Hyphomicrobiales</taxon>
        <taxon>Rhizobiaceae</taxon>
        <taxon>Endobacterium</taxon>
    </lineage>
</organism>
<dbReference type="AlphaFoldDB" id="A0A6A8A9L0"/>
<proteinExistence type="predicted"/>
<protein>
    <submittedName>
        <fullName evidence="1">Uncharacterized protein</fullName>
    </submittedName>
</protein>
<evidence type="ECO:0000313" key="1">
    <source>
        <dbReference type="EMBL" id="MQY45491.1"/>
    </source>
</evidence>